<reference evidence="2" key="1">
    <citation type="journal article" date="2023" name="Front. Plant Sci.">
        <title>Chromosomal-level genome assembly of Melastoma candidum provides insights into trichome evolution.</title>
        <authorList>
            <person name="Zhong Y."/>
            <person name="Wu W."/>
            <person name="Sun C."/>
            <person name="Zou P."/>
            <person name="Liu Y."/>
            <person name="Dai S."/>
            <person name="Zhou R."/>
        </authorList>
    </citation>
    <scope>NUCLEOTIDE SEQUENCE [LARGE SCALE GENOMIC DNA]</scope>
</reference>
<evidence type="ECO:0000313" key="1">
    <source>
        <dbReference type="EMBL" id="KAI4310955.1"/>
    </source>
</evidence>
<comment type="caution">
    <text evidence="1">The sequence shown here is derived from an EMBL/GenBank/DDBJ whole genome shotgun (WGS) entry which is preliminary data.</text>
</comment>
<evidence type="ECO:0000313" key="2">
    <source>
        <dbReference type="Proteomes" id="UP001057402"/>
    </source>
</evidence>
<organism evidence="1 2">
    <name type="scientific">Melastoma candidum</name>
    <dbReference type="NCBI Taxonomy" id="119954"/>
    <lineage>
        <taxon>Eukaryota</taxon>
        <taxon>Viridiplantae</taxon>
        <taxon>Streptophyta</taxon>
        <taxon>Embryophyta</taxon>
        <taxon>Tracheophyta</taxon>
        <taxon>Spermatophyta</taxon>
        <taxon>Magnoliopsida</taxon>
        <taxon>eudicotyledons</taxon>
        <taxon>Gunneridae</taxon>
        <taxon>Pentapetalae</taxon>
        <taxon>rosids</taxon>
        <taxon>malvids</taxon>
        <taxon>Myrtales</taxon>
        <taxon>Melastomataceae</taxon>
        <taxon>Melastomatoideae</taxon>
        <taxon>Melastomateae</taxon>
        <taxon>Melastoma</taxon>
    </lineage>
</organism>
<gene>
    <name evidence="1" type="ORF">MLD38_035897</name>
</gene>
<keyword evidence="2" id="KW-1185">Reference proteome</keyword>
<dbReference type="Proteomes" id="UP001057402">
    <property type="component" value="Chromosome 11"/>
</dbReference>
<sequence length="470" mass="53970">MDGSGNVNGNGTYGRKSGLKGGMACLRLLLCALVLSVSVSSLFGFHYAGRFIHKEDLCRYYYGAQRTDLHELDVKALNDRVLEVLDKLDALQEKLENKLQEMEKDKGGPGNSTEYKRYLADEVMRPLSGAHIALRQVRIPRLENGTVSGDPLVNSFVAEEIRNYVTPKGNREMKVNLYGSKRVYSTIGHACVVNRKGLERYMDYEVSSYCKDDWNLAQKLMISGCDPLPRRRCLTRGPKAYYKPYAINESLWKLPNDSNVRWNNYQCKNFSCLVSGNQKRGYFKCMDCFEMKKEKLRWVVNTSVPIDFLIADVLAIKPGEIRVGLDFGIGTGTFAARMREHNVTIITTAVNLGAPFSETIALRGLLPLYITLNQRLPFFDNTLDLIHTSGFFDGWIDLLQMDFVLFDWDRVLRPGGILWIDRFFCSRKDQDDYMYLFLQFRYKKHKWSVYPKSDTQVYLSAVLEKPLRKV</sequence>
<proteinExistence type="predicted"/>
<accession>A0ACB9LJV5</accession>
<dbReference type="EMBL" id="CM042890">
    <property type="protein sequence ID" value="KAI4310955.1"/>
    <property type="molecule type" value="Genomic_DNA"/>
</dbReference>
<protein>
    <submittedName>
        <fullName evidence="1">Uncharacterized protein</fullName>
    </submittedName>
</protein>
<name>A0ACB9LJV5_9MYRT</name>